<dbReference type="InterPro" id="IPR008922">
    <property type="entry name" value="Di-copper_centre_dom_sf"/>
</dbReference>
<dbReference type="eggNOG" id="ENOG502RF7P">
    <property type="taxonomic scope" value="Eukaryota"/>
</dbReference>
<comment type="catalytic activity">
    <reaction evidence="6">
        <text>2 L-dopa + O2 = 2 L-dopaquinone + 2 H2O</text>
        <dbReference type="Rhea" id="RHEA:34287"/>
        <dbReference type="ChEBI" id="CHEBI:15377"/>
        <dbReference type="ChEBI" id="CHEBI:15379"/>
        <dbReference type="ChEBI" id="CHEBI:57504"/>
        <dbReference type="ChEBI" id="CHEBI:57924"/>
        <dbReference type="EC" id="1.14.18.1"/>
    </reaction>
</comment>
<sequence length="779" mass="86665">MFLYVGKLNWNQDTHQKAEDECITLVFPVGFALNDPVSAYWQWTVDAFGVEKRNTFQLGKITSGTKTINQYVHVPFEYFSFDAIVSADMKNLSLTMSNPAGAQQMVSLSLQYRDAVPSPETLIFIGKLNWYHYSVNEMVTLVIPGNVANGESVVLCRQWTVDAKGKVKPNTITISQMSNVRPGSTDGSISATVSSGYYTYDFTLVDGRTKLRLAMANPSGDRRGPFELEKGRHVRKDVERLTDAERDQLITAFRGIQAKDPDDPLSFFHIASLHGQPFRGAGYSNSAYWGGYCHHGNVLFPTWHRAYLHYFEKALRSIEGCETVAMPYWNELGKPCLPDIIKQITYTYKSGKNRGKTIDNPLYSYKFQQGFLDRLARLAGTKVIDYRKYKGYETVRYPYSGLIGPHDKEATDKHNAVISAMGQDEVNKELDDQVKNFLDHFVDKNNNAHPGAAEAYNLCLFAPNYTVFSNTTSASKYNDDHTANLGMPVTDEQSPTKNLAVSLELPHNYMHLAIGGYDLPDNPDPAQKGANGDMGENDTAAFDPVFYFHHCFIDRVFWSWQTHHDQTSALAVKPLYPGTSPIDNQGPTPGTSDGTWLDMNTPLTPFKADNDTDLLTSNDLADITKVGYDYDSVIDLPKRDPRPARVVRVSGINRGLIGGSFVVSIMGKSNVGAGEPQLMGYEPVFSRWHVAGCANCRNSLSVPMHIPWVQYAPSLSEPRNALPGGSQPLIMKPINFPDAKRFQYTVSVVSSSASEEEREHVVSDAICEVGSINVLTAFA</sequence>
<dbReference type="Gene3D" id="1.10.1280.10">
    <property type="entry name" value="Di-copper center containing domain from catechol oxidase"/>
    <property type="match status" value="1"/>
</dbReference>
<dbReference type="Proteomes" id="UP000007796">
    <property type="component" value="Unassembled WGS sequence"/>
</dbReference>
<feature type="domain" description="Tyrosinase copper-binding" evidence="8">
    <location>
        <begin position="294"/>
        <end position="312"/>
    </location>
</feature>
<evidence type="ECO:0000256" key="1">
    <source>
        <dbReference type="ARBA" id="ARBA00009928"/>
    </source>
</evidence>
<dbReference type="SUPFAM" id="SSF48056">
    <property type="entry name" value="Di-copper centre-containing domain"/>
    <property type="match status" value="1"/>
</dbReference>
<dbReference type="PRINTS" id="PR00092">
    <property type="entry name" value="TYROSINASE"/>
</dbReference>
<dbReference type="PROSITE" id="PS00497">
    <property type="entry name" value="TYROSINASE_1"/>
    <property type="match status" value="1"/>
</dbReference>
<dbReference type="GO" id="GO:0004503">
    <property type="term" value="F:tyrosinase activity"/>
    <property type="evidence" value="ECO:0007669"/>
    <property type="project" value="UniProtKB-EC"/>
</dbReference>
<dbReference type="InterPro" id="IPR002227">
    <property type="entry name" value="Tyrosinase_Cu-bd"/>
</dbReference>
<dbReference type="GO" id="GO:0042438">
    <property type="term" value="P:melanin biosynthetic process"/>
    <property type="evidence" value="ECO:0007669"/>
    <property type="project" value="UniProtKB-KW"/>
</dbReference>
<evidence type="ECO:0000313" key="10">
    <source>
        <dbReference type="EMBL" id="EFX05793.1"/>
    </source>
</evidence>
<dbReference type="GeneID" id="25977009"/>
<evidence type="ECO:0000256" key="2">
    <source>
        <dbReference type="ARBA" id="ARBA00011906"/>
    </source>
</evidence>
<keyword evidence="5" id="KW-0470">Melanin biosynthesis</keyword>
<evidence type="ECO:0000259" key="8">
    <source>
        <dbReference type="PROSITE" id="PS00497"/>
    </source>
</evidence>
<dbReference type="STRING" id="655863.F0X9X8"/>
<dbReference type="EMBL" id="GL629735">
    <property type="protein sequence ID" value="EFX05793.1"/>
    <property type="molecule type" value="Genomic_DNA"/>
</dbReference>
<gene>
    <name evidence="10" type="ORF">CMQ_3862</name>
</gene>
<name>F0X9X8_GROCL</name>
<evidence type="ECO:0000256" key="5">
    <source>
        <dbReference type="ARBA" id="ARBA00023101"/>
    </source>
</evidence>
<evidence type="ECO:0000259" key="9">
    <source>
        <dbReference type="PROSITE" id="PS00498"/>
    </source>
</evidence>
<evidence type="ECO:0000256" key="6">
    <source>
        <dbReference type="ARBA" id="ARBA00048233"/>
    </source>
</evidence>
<reference evidence="10 11" key="1">
    <citation type="journal article" date="2011" name="Proc. Natl. Acad. Sci. U.S.A.">
        <title>Genome and transcriptome analyses of the mountain pine beetle-fungal symbiont Grosmannia clavigera, a lodgepole pine pathogen.</title>
        <authorList>
            <person name="DiGuistini S."/>
            <person name="Wang Y."/>
            <person name="Liao N.Y."/>
            <person name="Taylor G."/>
            <person name="Tanguay P."/>
            <person name="Feau N."/>
            <person name="Henrissat B."/>
            <person name="Chan S.K."/>
            <person name="Hesse-Orce U."/>
            <person name="Alamouti S.M."/>
            <person name="Tsui C.K.M."/>
            <person name="Docking R.T."/>
            <person name="Levasseur A."/>
            <person name="Haridas S."/>
            <person name="Robertson G."/>
            <person name="Birol I."/>
            <person name="Holt R.A."/>
            <person name="Marra M.A."/>
            <person name="Hamelin R.C."/>
            <person name="Hirst M."/>
            <person name="Jones S.J.M."/>
            <person name="Bohlmann J."/>
            <person name="Breuil C."/>
        </authorList>
    </citation>
    <scope>NUCLEOTIDE SEQUENCE [LARGE SCALE GENOMIC DNA]</scope>
    <source>
        <strain evidence="11">kw1407 / UAMH 11150</strain>
    </source>
</reference>
<dbReference type="Pfam" id="PF00264">
    <property type="entry name" value="Tyrosinase"/>
    <property type="match status" value="1"/>
</dbReference>
<dbReference type="PANTHER" id="PTHR11474:SF76">
    <property type="entry name" value="SHKT DOMAIN-CONTAINING PROTEIN"/>
    <property type="match status" value="1"/>
</dbReference>
<feature type="domain" description="Tyrosinase copper-binding" evidence="9">
    <location>
        <begin position="543"/>
        <end position="554"/>
    </location>
</feature>
<proteinExistence type="inferred from homology"/>
<keyword evidence="11" id="KW-1185">Reference proteome</keyword>
<dbReference type="InParanoid" id="F0X9X8"/>
<accession>F0X9X8</accession>
<dbReference type="AlphaFoldDB" id="F0X9X8"/>
<dbReference type="PANTHER" id="PTHR11474">
    <property type="entry name" value="TYROSINASE FAMILY MEMBER"/>
    <property type="match status" value="1"/>
</dbReference>
<dbReference type="EC" id="1.14.18.1" evidence="2"/>
<organism evidence="11">
    <name type="scientific">Grosmannia clavigera (strain kw1407 / UAMH 11150)</name>
    <name type="common">Blue stain fungus</name>
    <name type="synonym">Graphiocladiella clavigera</name>
    <dbReference type="NCBI Taxonomy" id="655863"/>
    <lineage>
        <taxon>Eukaryota</taxon>
        <taxon>Fungi</taxon>
        <taxon>Dikarya</taxon>
        <taxon>Ascomycota</taxon>
        <taxon>Pezizomycotina</taxon>
        <taxon>Sordariomycetes</taxon>
        <taxon>Sordariomycetidae</taxon>
        <taxon>Ophiostomatales</taxon>
        <taxon>Ophiostomataceae</taxon>
        <taxon>Leptographium</taxon>
    </lineage>
</organism>
<keyword evidence="4" id="KW-0186">Copper</keyword>
<protein>
    <recommendedName>
        <fullName evidence="2">tyrosinase</fullName>
        <ecNumber evidence="2">1.14.18.1</ecNumber>
    </recommendedName>
</protein>
<evidence type="ECO:0000256" key="7">
    <source>
        <dbReference type="ARBA" id="ARBA00048881"/>
    </source>
</evidence>
<dbReference type="GO" id="GO:0046872">
    <property type="term" value="F:metal ion binding"/>
    <property type="evidence" value="ECO:0007669"/>
    <property type="project" value="UniProtKB-KW"/>
</dbReference>
<comment type="similarity">
    <text evidence="1">Belongs to the tyrosinase family.</text>
</comment>
<comment type="catalytic activity">
    <reaction evidence="7">
        <text>L-tyrosine + O2 = L-dopaquinone + H2O</text>
        <dbReference type="Rhea" id="RHEA:18117"/>
        <dbReference type="ChEBI" id="CHEBI:15377"/>
        <dbReference type="ChEBI" id="CHEBI:15379"/>
        <dbReference type="ChEBI" id="CHEBI:57924"/>
        <dbReference type="ChEBI" id="CHEBI:58315"/>
        <dbReference type="EC" id="1.14.18.1"/>
    </reaction>
</comment>
<dbReference type="HOGENOM" id="CLU_359438_0_0_1"/>
<dbReference type="RefSeq" id="XP_014175275.1">
    <property type="nucleotide sequence ID" value="XM_014319800.1"/>
</dbReference>
<evidence type="ECO:0000313" key="11">
    <source>
        <dbReference type="Proteomes" id="UP000007796"/>
    </source>
</evidence>
<dbReference type="OrthoDB" id="6132182at2759"/>
<evidence type="ECO:0000256" key="4">
    <source>
        <dbReference type="ARBA" id="ARBA00023008"/>
    </source>
</evidence>
<evidence type="ECO:0000256" key="3">
    <source>
        <dbReference type="ARBA" id="ARBA00022723"/>
    </source>
</evidence>
<keyword evidence="3" id="KW-0479">Metal-binding</keyword>
<dbReference type="PROSITE" id="PS00498">
    <property type="entry name" value="TYROSINASE_2"/>
    <property type="match status" value="1"/>
</dbReference>
<dbReference type="InterPro" id="IPR050316">
    <property type="entry name" value="Tyrosinase/Hemocyanin"/>
</dbReference>